<comment type="caution">
    <text evidence="1">The sequence shown here is derived from an EMBL/GenBank/DDBJ whole genome shotgun (WGS) entry which is preliminary data.</text>
</comment>
<evidence type="ECO:0000313" key="1">
    <source>
        <dbReference type="EMBL" id="KAF5470055.1"/>
    </source>
</evidence>
<dbReference type="Gramene" id="Jr05_03540_p2">
    <property type="protein sequence ID" value="cds.Jr05_03540_p2"/>
    <property type="gene ID" value="Jr05_03540"/>
</dbReference>
<evidence type="ECO:0000313" key="2">
    <source>
        <dbReference type="EMBL" id="KAF5470056.1"/>
    </source>
</evidence>
<dbReference type="Proteomes" id="UP000619265">
    <property type="component" value="Unassembled WGS sequence"/>
</dbReference>
<gene>
    <name evidence="1" type="ORF">F2P56_010601</name>
    <name evidence="2" type="ORF">F2P56_010602</name>
</gene>
<name>A0A833XT22_JUGRE</name>
<proteinExistence type="predicted"/>
<dbReference type="AlphaFoldDB" id="A0A833XT22"/>
<dbReference type="Gramene" id="Jr05_03550_p2">
    <property type="protein sequence ID" value="cds.Jr05_03550_p2"/>
    <property type="gene ID" value="Jr05_03550"/>
</dbReference>
<dbReference type="EMBL" id="LIHL02000005">
    <property type="protein sequence ID" value="KAF5470056.1"/>
    <property type="molecule type" value="Genomic_DNA"/>
</dbReference>
<dbReference type="EMBL" id="LIHL02000005">
    <property type="protein sequence ID" value="KAF5470055.1"/>
    <property type="molecule type" value="Genomic_DNA"/>
</dbReference>
<organism evidence="1 3">
    <name type="scientific">Juglans regia</name>
    <name type="common">English walnut</name>
    <dbReference type="NCBI Taxonomy" id="51240"/>
    <lineage>
        <taxon>Eukaryota</taxon>
        <taxon>Viridiplantae</taxon>
        <taxon>Streptophyta</taxon>
        <taxon>Embryophyta</taxon>
        <taxon>Tracheophyta</taxon>
        <taxon>Spermatophyta</taxon>
        <taxon>Magnoliopsida</taxon>
        <taxon>eudicotyledons</taxon>
        <taxon>Gunneridae</taxon>
        <taxon>Pentapetalae</taxon>
        <taxon>rosids</taxon>
        <taxon>fabids</taxon>
        <taxon>Fagales</taxon>
        <taxon>Juglandaceae</taxon>
        <taxon>Juglans</taxon>
    </lineage>
</organism>
<reference evidence="1" key="1">
    <citation type="submission" date="2015-10" db="EMBL/GenBank/DDBJ databases">
        <authorList>
            <person name="Martinez-Garcia P.J."/>
            <person name="Crepeau M.W."/>
            <person name="Puiu D."/>
            <person name="Gonzalez-Ibeas D."/>
            <person name="Whalen J."/>
            <person name="Stevens K."/>
            <person name="Paul R."/>
            <person name="Butterfield T."/>
            <person name="Britton M."/>
            <person name="Reagan R."/>
            <person name="Chakraborty S."/>
            <person name="Walawage S.L."/>
            <person name="Vasquez-Gross H.A."/>
            <person name="Cardeno C."/>
            <person name="Famula R."/>
            <person name="Pratt K."/>
            <person name="Kuruganti S."/>
            <person name="Aradhya M.K."/>
            <person name="Leslie C.A."/>
            <person name="Dandekar A.M."/>
            <person name="Salzberg S.L."/>
            <person name="Wegrzyn J.L."/>
            <person name="Langley C.H."/>
            <person name="Neale D.B."/>
        </authorList>
    </citation>
    <scope>NUCLEOTIDE SEQUENCE</scope>
    <source>
        <tissue evidence="1">Leaves</tissue>
    </source>
</reference>
<protein>
    <submittedName>
        <fullName evidence="1">Uncharacterized protein</fullName>
    </submittedName>
</protein>
<reference evidence="1" key="2">
    <citation type="submission" date="2020-03" db="EMBL/GenBank/DDBJ databases">
        <title>Walnut 2.0.</title>
        <authorList>
            <person name="Marrano A."/>
            <person name="Britton M."/>
            <person name="Zimin A.V."/>
            <person name="Zaini P.A."/>
            <person name="Workman R."/>
            <person name="Puiu D."/>
            <person name="Bianco L."/>
            <person name="Allen B.J."/>
            <person name="Troggio M."/>
            <person name="Leslie C.A."/>
            <person name="Timp W."/>
            <person name="Dendekar A."/>
            <person name="Salzberg S.L."/>
            <person name="Neale D.B."/>
        </authorList>
    </citation>
    <scope>NUCLEOTIDE SEQUENCE</scope>
    <source>
        <tissue evidence="1">Leaves</tissue>
    </source>
</reference>
<evidence type="ECO:0000313" key="3">
    <source>
        <dbReference type="Proteomes" id="UP000619265"/>
    </source>
</evidence>
<sequence>MVRRKRVRQTSESEVGMFDILDISTPWRVFHSKLNKKQDSGFSSAVVLIPRGGRNSTPFMLGGIRGRKLSKLGTKRNKNIRKDSGEERIWEASGRNVLNL</sequence>
<accession>A0A833XT22</accession>